<gene>
    <name evidence="8" type="ORF">A9255_09770</name>
    <name evidence="9" type="ORF">Xhom_01669</name>
</gene>
<dbReference type="PANTHER" id="PTHR30349:SF62">
    <property type="entry name" value="TYPE 1 FIMBRIAE REGULATORY PROTEIN FIMB-RELATED"/>
    <property type="match status" value="1"/>
</dbReference>
<dbReference type="InterPro" id="IPR050090">
    <property type="entry name" value="Tyrosine_recombinase_XerCD"/>
</dbReference>
<dbReference type="OrthoDB" id="9801717at2"/>
<dbReference type="RefSeq" id="WP_069316548.1">
    <property type="nucleotide sequence ID" value="NZ_CAWNQJ010000046.1"/>
</dbReference>
<protein>
    <submittedName>
        <fullName evidence="9">FotT</fullName>
    </submittedName>
    <submittedName>
        <fullName evidence="8">Transcriptional regulator</fullName>
    </submittedName>
</protein>
<keyword evidence="6" id="KW-0233">DNA recombination</keyword>
<keyword evidence="4" id="KW-0805">Transcription regulation</keyword>
<keyword evidence="3" id="KW-0229">DNA integration</keyword>
<dbReference type="KEGG" id="xho:A9255_09770"/>
<dbReference type="SUPFAM" id="SSF56349">
    <property type="entry name" value="DNA breaking-rejoining enzymes"/>
    <property type="match status" value="1"/>
</dbReference>
<dbReference type="PROSITE" id="PS51898">
    <property type="entry name" value="TYR_RECOMBINASE"/>
    <property type="match status" value="1"/>
</dbReference>
<comment type="similarity">
    <text evidence="1">Belongs to the 'phage' integrase family.</text>
</comment>
<evidence type="ECO:0000256" key="4">
    <source>
        <dbReference type="ARBA" id="ARBA00023015"/>
    </source>
</evidence>
<organism evidence="9 11">
    <name type="scientific">Xenorhabdus hominickii</name>
    <dbReference type="NCBI Taxonomy" id="351679"/>
    <lineage>
        <taxon>Bacteria</taxon>
        <taxon>Pseudomonadati</taxon>
        <taxon>Pseudomonadota</taxon>
        <taxon>Gammaproteobacteria</taxon>
        <taxon>Enterobacterales</taxon>
        <taxon>Morganellaceae</taxon>
        <taxon>Xenorhabdus</taxon>
    </lineage>
</organism>
<dbReference type="Pfam" id="PF00589">
    <property type="entry name" value="Phage_integrase"/>
    <property type="match status" value="1"/>
</dbReference>
<proteinExistence type="inferred from homology"/>
<dbReference type="Proteomes" id="UP000094600">
    <property type="component" value="Chromosome"/>
</dbReference>
<dbReference type="GO" id="GO:0003677">
    <property type="term" value="F:DNA binding"/>
    <property type="evidence" value="ECO:0007669"/>
    <property type="project" value="InterPro"/>
</dbReference>
<evidence type="ECO:0000256" key="5">
    <source>
        <dbReference type="ARBA" id="ARBA00023163"/>
    </source>
</evidence>
<reference evidence="9 11" key="2">
    <citation type="journal article" date="2017" name="Nat. Microbiol.">
        <title>Natural product diversity associated with the nematode symbionts Photorhabdus and Xenorhabdus.</title>
        <authorList>
            <person name="Tobias N.J."/>
            <person name="Wolff H."/>
            <person name="Djahanschiri B."/>
            <person name="Grundmann F."/>
            <person name="Kronenwerth M."/>
            <person name="Shi Y.M."/>
            <person name="Simonyi S."/>
            <person name="Grun P."/>
            <person name="Shapiro-Ilan D."/>
            <person name="Pidot S.J."/>
            <person name="Stinear T.P."/>
            <person name="Ebersberger I."/>
            <person name="Bode H.B."/>
        </authorList>
    </citation>
    <scope>NUCLEOTIDE SEQUENCE [LARGE SCALE GENOMIC DNA]</scope>
    <source>
        <strain evidence="9 11">DSM 17903</strain>
    </source>
</reference>
<dbReference type="Proteomes" id="UP000225433">
    <property type="component" value="Unassembled WGS sequence"/>
</dbReference>
<evidence type="ECO:0000256" key="1">
    <source>
        <dbReference type="ARBA" id="ARBA00008857"/>
    </source>
</evidence>
<evidence type="ECO:0000313" key="11">
    <source>
        <dbReference type="Proteomes" id="UP000225433"/>
    </source>
</evidence>
<evidence type="ECO:0000259" key="7">
    <source>
        <dbReference type="PROSITE" id="PS51898"/>
    </source>
</evidence>
<evidence type="ECO:0000313" key="10">
    <source>
        <dbReference type="Proteomes" id="UP000094600"/>
    </source>
</evidence>
<dbReference type="STRING" id="351679.A9255_09770"/>
<dbReference type="PANTHER" id="PTHR30349">
    <property type="entry name" value="PHAGE INTEGRASE-RELATED"/>
    <property type="match status" value="1"/>
</dbReference>
<sequence>MLKRKYLTQPEIETLLNELENHAHAERNICMMFMGFIHGFRVSELLSLKISDVDLDSRSLQVQRLKNGFSTIHPLVAREVQLIRYWLAKRKNYLPKNPLDQKTQIAGEPNWLFLSRGGQRMSRQQVYQIIRKTSQKAKLSICANPHMLRHACGYALADNGVDTRLIQDYLGHRNIRHTVRYTASNAGRFETIWDAKGKRKQLTISTKLSSHLKQLYLNLVYFLPPLQKSF</sequence>
<evidence type="ECO:0000256" key="3">
    <source>
        <dbReference type="ARBA" id="ARBA00022908"/>
    </source>
</evidence>
<keyword evidence="10" id="KW-1185">Reference proteome</keyword>
<feature type="domain" description="Tyr recombinase" evidence="7">
    <location>
        <begin position="2"/>
        <end position="194"/>
    </location>
</feature>
<dbReference type="GO" id="GO:0006310">
    <property type="term" value="P:DNA recombination"/>
    <property type="evidence" value="ECO:0007669"/>
    <property type="project" value="UniProtKB-KW"/>
</dbReference>
<dbReference type="Gene3D" id="1.10.443.10">
    <property type="entry name" value="Intergrase catalytic core"/>
    <property type="match status" value="1"/>
</dbReference>
<dbReference type="GO" id="GO:0015074">
    <property type="term" value="P:DNA integration"/>
    <property type="evidence" value="ECO:0007669"/>
    <property type="project" value="UniProtKB-KW"/>
</dbReference>
<dbReference type="EMBL" id="NJAI01000002">
    <property type="protein sequence ID" value="PHM56186.1"/>
    <property type="molecule type" value="Genomic_DNA"/>
</dbReference>
<dbReference type="NCBIfam" id="NF007370">
    <property type="entry name" value="PRK09870.1"/>
    <property type="match status" value="1"/>
</dbReference>
<dbReference type="AlphaFoldDB" id="A0A2G0QAD8"/>
<evidence type="ECO:0000256" key="6">
    <source>
        <dbReference type="ARBA" id="ARBA00023172"/>
    </source>
</evidence>
<evidence type="ECO:0000256" key="2">
    <source>
        <dbReference type="ARBA" id="ARBA00022558"/>
    </source>
</evidence>
<keyword evidence="2" id="KW-1029">Fimbrium biogenesis</keyword>
<keyword evidence="5" id="KW-0804">Transcription</keyword>
<evidence type="ECO:0000313" key="9">
    <source>
        <dbReference type="EMBL" id="PHM56186.1"/>
    </source>
</evidence>
<reference evidence="8 10" key="1">
    <citation type="submission" date="2016-06" db="EMBL/GenBank/DDBJ databases">
        <title>Bacterial characters and pathogenicity of Xenorhabdus hominickii from an entomopathogenic nematode, Steinernema monticolum.</title>
        <authorList>
            <person name="Park Y."/>
            <person name="Kim Y."/>
        </authorList>
    </citation>
    <scope>NUCLEOTIDE SEQUENCE [LARGE SCALE GENOMIC DNA]</scope>
    <source>
        <strain evidence="8 10">ANU1</strain>
    </source>
</reference>
<dbReference type="InterPro" id="IPR013762">
    <property type="entry name" value="Integrase-like_cat_sf"/>
</dbReference>
<evidence type="ECO:0000313" key="8">
    <source>
        <dbReference type="EMBL" id="AOM40853.1"/>
    </source>
</evidence>
<dbReference type="InterPro" id="IPR011010">
    <property type="entry name" value="DNA_brk_join_enz"/>
</dbReference>
<dbReference type="EMBL" id="CP016176">
    <property type="protein sequence ID" value="AOM40853.1"/>
    <property type="molecule type" value="Genomic_DNA"/>
</dbReference>
<accession>A0A2G0QAD8</accession>
<dbReference type="InterPro" id="IPR002104">
    <property type="entry name" value="Integrase_catalytic"/>
</dbReference>
<name>A0A2G0QAD8_XENHO</name>